<comment type="similarity">
    <text evidence="2">Belongs to the EhaA family.</text>
</comment>
<dbReference type="RefSeq" id="WP_104838216.1">
    <property type="nucleotide sequence ID" value="NZ_CP026606.1"/>
</dbReference>
<protein>
    <recommendedName>
        <fullName evidence="4">Probable [NiFe]-hydrogenase-type-3 Eha complex membrane subunit A</fullName>
    </recommendedName>
</protein>
<reference evidence="11" key="2">
    <citation type="submission" date="2018-02" db="EMBL/GenBank/DDBJ databases">
        <title>Complete genome sequence of the Methanococcus maripaludis type strain JJ (DSM 2067), a model for selenoprotein synthesis in Archaea.</title>
        <authorList>
            <person name="Poehlein A."/>
            <person name="Heym D."/>
            <person name="Quitzke V."/>
            <person name="Fersch J."/>
            <person name="Daniel R."/>
            <person name="Rother M."/>
        </authorList>
    </citation>
    <scope>NUCLEOTIDE SEQUENCE [LARGE SCALE GENOMIC DNA]</scope>
    <source>
        <strain evidence="11">DSM 2067</strain>
    </source>
</reference>
<evidence type="ECO:0000256" key="7">
    <source>
        <dbReference type="ARBA" id="ARBA00022989"/>
    </source>
</evidence>
<keyword evidence="7 10" id="KW-1133">Transmembrane helix</keyword>
<dbReference type="EMBL" id="CP026606">
    <property type="protein sequence ID" value="AVB76769.1"/>
    <property type="molecule type" value="Genomic_DNA"/>
</dbReference>
<dbReference type="InterPro" id="IPR011306">
    <property type="entry name" value="Prd_NiFe_hyd_3_EhaA"/>
</dbReference>
<evidence type="ECO:0000313" key="12">
    <source>
        <dbReference type="EMBL" id="MBA2863278.1"/>
    </source>
</evidence>
<keyword evidence="5" id="KW-1003">Cell membrane</keyword>
<evidence type="ECO:0000313" key="11">
    <source>
        <dbReference type="EMBL" id="AVB76769.1"/>
    </source>
</evidence>
<dbReference type="EMBL" id="JACDUO010000001">
    <property type="protein sequence ID" value="MBA2863278.1"/>
    <property type="molecule type" value="Genomic_DNA"/>
</dbReference>
<evidence type="ECO:0000313" key="16">
    <source>
        <dbReference type="Proteomes" id="UP000590564"/>
    </source>
</evidence>
<evidence type="ECO:0000256" key="1">
    <source>
        <dbReference type="ARBA" id="ARBA00004651"/>
    </source>
</evidence>
<evidence type="ECO:0000256" key="6">
    <source>
        <dbReference type="ARBA" id="ARBA00022692"/>
    </source>
</evidence>
<proteinExistence type="inferred from homology"/>
<evidence type="ECO:0000313" key="14">
    <source>
        <dbReference type="Proteomes" id="UP000239462"/>
    </source>
</evidence>
<dbReference type="EMBL" id="JACHED010000001">
    <property type="protein sequence ID" value="MBB6496717.1"/>
    <property type="molecule type" value="Genomic_DNA"/>
</dbReference>
<dbReference type="GeneID" id="36102477"/>
<sequence>MVLLINYAVSLVSAIVVGAVIGMKLSFDMDSFEGSVLFPTPFVAIGLTALIGYLITLDLVSSIIIGIFASVFSKFTNKIFPGVNNDIN</sequence>
<keyword evidence="6 10" id="KW-0812">Transmembrane</keyword>
<dbReference type="Pfam" id="PF17367">
    <property type="entry name" value="NiFe_hyd_3_EhaA"/>
    <property type="match status" value="1"/>
</dbReference>
<keyword evidence="8 10" id="KW-0472">Membrane</keyword>
<dbReference type="Proteomes" id="UP000239462">
    <property type="component" value="Chromosome"/>
</dbReference>
<evidence type="ECO:0000256" key="2">
    <source>
        <dbReference type="ARBA" id="ARBA00007910"/>
    </source>
</evidence>
<evidence type="ECO:0000256" key="10">
    <source>
        <dbReference type="SAM" id="Phobius"/>
    </source>
</evidence>
<dbReference type="GO" id="GO:0005886">
    <property type="term" value="C:plasma membrane"/>
    <property type="evidence" value="ECO:0007669"/>
    <property type="project" value="UniProtKB-SubCell"/>
</dbReference>
<evidence type="ECO:0000313" key="15">
    <source>
        <dbReference type="Proteomes" id="UP000567099"/>
    </source>
</evidence>
<organism evidence="11 14">
    <name type="scientific">Methanococcus maripaludis</name>
    <name type="common">Methanococcus deltae</name>
    <dbReference type="NCBI Taxonomy" id="39152"/>
    <lineage>
        <taxon>Archaea</taxon>
        <taxon>Methanobacteriati</taxon>
        <taxon>Methanobacteriota</taxon>
        <taxon>Methanomada group</taxon>
        <taxon>Methanococci</taxon>
        <taxon>Methanococcales</taxon>
        <taxon>Methanococcaceae</taxon>
        <taxon>Methanococcus</taxon>
    </lineage>
</organism>
<name>A0A2L1CBS9_METMI</name>
<comment type="subcellular location">
    <subcellularLocation>
        <location evidence="1">Cell membrane</location>
        <topology evidence="1">Multi-pass membrane protein</topology>
    </subcellularLocation>
</comment>
<evidence type="ECO:0000256" key="5">
    <source>
        <dbReference type="ARBA" id="ARBA00022475"/>
    </source>
</evidence>
<evidence type="ECO:0000256" key="9">
    <source>
        <dbReference type="ARBA" id="ARBA00024740"/>
    </source>
</evidence>
<comment type="subunit">
    <text evidence="3">Putative multisubunit membrane-bound [NiFe]-hydrogenase eha is composed of at least 20 subunits.</text>
</comment>
<evidence type="ECO:0000256" key="8">
    <source>
        <dbReference type="ARBA" id="ARBA00023136"/>
    </source>
</evidence>
<dbReference type="Proteomes" id="UP000567099">
    <property type="component" value="Unassembled WGS sequence"/>
</dbReference>
<reference evidence="12 15" key="3">
    <citation type="submission" date="2020-07" db="EMBL/GenBank/DDBJ databases">
        <title>Genomic Encyclopedia of Type Strains, Phase IV (KMG-V): Genome sequencing to study the core and pangenomes of soil and plant-associated prokaryotes.</title>
        <authorList>
            <person name="Whitman W."/>
        </authorList>
    </citation>
    <scope>NUCLEOTIDE SEQUENCE [LARGE SCALE GENOMIC DNA]</scope>
    <source>
        <strain evidence="12 15">C13</strain>
        <strain evidence="13 16">D1</strain>
    </source>
</reference>
<accession>A0A2L1CBS9</accession>
<feature type="transmembrane region" description="Helical" evidence="10">
    <location>
        <begin position="42"/>
        <end position="69"/>
    </location>
</feature>
<evidence type="ECO:0000256" key="3">
    <source>
        <dbReference type="ARBA" id="ARBA00011090"/>
    </source>
</evidence>
<comment type="function">
    <text evidence="9">One of the integral membrane subunits of multisubunit membrane-bound [NiFe]-hydrogenase eha. Eha is predicted to form large electron transfer complex and might catalyze energy-driven reduction of low-potential redox carriers.</text>
</comment>
<dbReference type="Proteomes" id="UP000590564">
    <property type="component" value="Unassembled WGS sequence"/>
</dbReference>
<evidence type="ECO:0000313" key="13">
    <source>
        <dbReference type="EMBL" id="MBB6496717.1"/>
    </source>
</evidence>
<dbReference type="AlphaFoldDB" id="A0A2L1CBS9"/>
<gene>
    <name evidence="12" type="ORF">HNP94_000278</name>
    <name evidence="13" type="ORF">HNP96_000738</name>
    <name evidence="11" type="ORF">MMJJ_13910</name>
</gene>
<dbReference type="KEGG" id="mmad:MMJJ_13910"/>
<reference evidence="14" key="1">
    <citation type="journal article" date="2018" name="Genome Announc.">
        <title>Complete Genome Sequence of the Methanococcus maripaludis Type Strain JJ (DSM 2067), a Model for Selenoprotein Synthesis in Archaea.</title>
        <authorList>
            <person name="Poehlein A."/>
            <person name="Heym D."/>
            <person name="Quitzke V."/>
            <person name="Fersch J."/>
            <person name="Daniel R."/>
            <person name="Rother M."/>
        </authorList>
    </citation>
    <scope>NUCLEOTIDE SEQUENCE [LARGE SCALE GENOMIC DNA]</scope>
    <source>
        <strain evidence="14">DSM 2067</strain>
    </source>
</reference>
<evidence type="ECO:0000256" key="4">
    <source>
        <dbReference type="ARBA" id="ARBA00020465"/>
    </source>
</evidence>